<dbReference type="InterPro" id="IPR039361">
    <property type="entry name" value="Cyclin"/>
</dbReference>
<keyword evidence="2 4" id="KW-0195">Cyclin</keyword>
<dbReference type="InterPro" id="IPR036915">
    <property type="entry name" value="Cyclin-like_sf"/>
</dbReference>
<dbReference type="InterPro" id="IPR006671">
    <property type="entry name" value="Cyclin_N"/>
</dbReference>
<dbReference type="InterPro" id="IPR013763">
    <property type="entry name" value="Cyclin-like_dom"/>
</dbReference>
<dbReference type="SUPFAM" id="SSF47954">
    <property type="entry name" value="Cyclin-like"/>
    <property type="match status" value="2"/>
</dbReference>
<evidence type="ECO:0000256" key="4">
    <source>
        <dbReference type="RuleBase" id="RU000383"/>
    </source>
</evidence>
<keyword evidence="3" id="KW-0131">Cell cycle</keyword>
<dbReference type="PROSITE" id="PS00292">
    <property type="entry name" value="CYCLINS"/>
    <property type="match status" value="1"/>
</dbReference>
<evidence type="ECO:0000256" key="3">
    <source>
        <dbReference type="ARBA" id="ARBA00023306"/>
    </source>
</evidence>
<dbReference type="Gene3D" id="1.10.472.10">
    <property type="entry name" value="Cyclin-like"/>
    <property type="match status" value="2"/>
</dbReference>
<evidence type="ECO:0000259" key="5">
    <source>
        <dbReference type="SMART" id="SM00385"/>
    </source>
</evidence>
<organism evidence="7 8">
    <name type="scientific">Romanomermis culicivorax</name>
    <name type="common">Nematode worm</name>
    <dbReference type="NCBI Taxonomy" id="13658"/>
    <lineage>
        <taxon>Eukaryota</taxon>
        <taxon>Metazoa</taxon>
        <taxon>Ecdysozoa</taxon>
        <taxon>Nematoda</taxon>
        <taxon>Enoplea</taxon>
        <taxon>Dorylaimia</taxon>
        <taxon>Mermithida</taxon>
        <taxon>Mermithoidea</taxon>
        <taxon>Mermithidae</taxon>
        <taxon>Romanomermis</taxon>
    </lineage>
</organism>
<dbReference type="Pfam" id="PF00134">
    <property type="entry name" value="Cyclin_N"/>
    <property type="match status" value="1"/>
</dbReference>
<evidence type="ECO:0000259" key="6">
    <source>
        <dbReference type="SMART" id="SM01332"/>
    </source>
</evidence>
<evidence type="ECO:0000313" key="7">
    <source>
        <dbReference type="Proteomes" id="UP000887565"/>
    </source>
</evidence>
<dbReference type="InterPro" id="IPR048258">
    <property type="entry name" value="Cyclins_cyclin-box"/>
</dbReference>
<reference evidence="8" key="1">
    <citation type="submission" date="2022-11" db="UniProtKB">
        <authorList>
            <consortium name="WormBaseParasite"/>
        </authorList>
    </citation>
    <scope>IDENTIFICATION</scope>
</reference>
<proteinExistence type="inferred from homology"/>
<dbReference type="GO" id="GO:0051301">
    <property type="term" value="P:cell division"/>
    <property type="evidence" value="ECO:0007669"/>
    <property type="project" value="UniProtKB-KW"/>
</dbReference>
<feature type="domain" description="Cyclin C-terminal" evidence="6">
    <location>
        <begin position="478"/>
        <end position="597"/>
    </location>
</feature>
<accession>A0A915HPN4</accession>
<keyword evidence="7" id="KW-1185">Reference proteome</keyword>
<comment type="similarity">
    <text evidence="4">Belongs to the cyclin family.</text>
</comment>
<dbReference type="GO" id="GO:0000278">
    <property type="term" value="P:mitotic cell cycle"/>
    <property type="evidence" value="ECO:0007669"/>
    <property type="project" value="UniProtKB-ARBA"/>
</dbReference>
<dbReference type="SMART" id="SM01332">
    <property type="entry name" value="Cyclin_C"/>
    <property type="match status" value="1"/>
</dbReference>
<dbReference type="CDD" id="cd20520">
    <property type="entry name" value="CYCLIN_CCNE_rpt2"/>
    <property type="match status" value="1"/>
</dbReference>
<name>A0A915HPN4_ROMCU</name>
<feature type="domain" description="Cyclin-like" evidence="5">
    <location>
        <begin position="384"/>
        <end position="469"/>
    </location>
</feature>
<evidence type="ECO:0000256" key="2">
    <source>
        <dbReference type="ARBA" id="ARBA00023127"/>
    </source>
</evidence>
<dbReference type="AlphaFoldDB" id="A0A915HPN4"/>
<evidence type="ECO:0000256" key="1">
    <source>
        <dbReference type="ARBA" id="ARBA00022618"/>
    </source>
</evidence>
<dbReference type="InterPro" id="IPR004367">
    <property type="entry name" value="Cyclin_C-dom"/>
</dbReference>
<dbReference type="Proteomes" id="UP000887565">
    <property type="component" value="Unplaced"/>
</dbReference>
<protein>
    <submittedName>
        <fullName evidence="8">Cyclin N-terminal domain-containing protein</fullName>
    </submittedName>
</protein>
<dbReference type="SMART" id="SM00385">
    <property type="entry name" value="CYCLIN"/>
    <property type="match status" value="1"/>
</dbReference>
<evidence type="ECO:0000313" key="8">
    <source>
        <dbReference type="WBParaSite" id="nRc.2.0.1.t03913-RA"/>
    </source>
</evidence>
<dbReference type="FunFam" id="1.10.472.10:FF:000001">
    <property type="entry name" value="G2/mitotic-specific cyclin"/>
    <property type="match status" value="1"/>
</dbReference>
<sequence>MTARNTSIDPQPSCSWTREGILKNRLKPNKKRPKLSICSKRKKFIALKKRKNQENLLRQTSLRMFAVRASAGKKSSCCKKKNVGSNATTKLSTVKKLVAADCATVTKNKSTLRRVLMASCGSQCFSSRDVSIIDDQYHKASCSYEGNAPNLPTFCNITAACCQSSSSSSTAQQQCCRSRNCQNRSSILAESSYSNFCTTFNKFISNHSIDEPDNDLISGQKFNSGSDMNSGYQPSVAQRLDSSWRAVGRERERLDVYCKSAGITLANRSHSASLILPISRTKFSILQQSVASTSSVERCSCCSKSSFNTAFEFQAQSLVRLSAPVNINAKKFRNGQTPLPHFEWADGNTVWNLMCWKDTAYHRNAYYLLQHPGINARMRSILLDWLNEVCQEYRLHRETFYLSIDFIDRYLSKEKNVSKENLQLVGVTALFIAAKLEEIYPPKCSQFAEMTAGACTVEQIENQELIMLHSLQWSLCPITPIHWAAIYLQIIENNESVNKSNAKIKLQNCQLIDLCMLDTGNLKFPYSVVAACAFAHVVEPDDLILNASGYKPDDLWACYQWMEPFALCVHKLGELQCRTFSEVPYDDAHNIQVRSIDLELLERSQALQLEILRTNRLTPVFSINDKNANSDITNNVNIGNSIFNIYPTPPNSDERPNAFFSNNNSHHSVAACNFYQP</sequence>
<dbReference type="Pfam" id="PF02984">
    <property type="entry name" value="Cyclin_C"/>
    <property type="match status" value="1"/>
</dbReference>
<dbReference type="WBParaSite" id="nRc.2.0.1.t03913-RA">
    <property type="protein sequence ID" value="nRc.2.0.1.t03913-RA"/>
    <property type="gene ID" value="nRc.2.0.1.g03913"/>
</dbReference>
<dbReference type="PANTHER" id="PTHR10177">
    <property type="entry name" value="CYCLINS"/>
    <property type="match status" value="1"/>
</dbReference>
<keyword evidence="1" id="KW-0132">Cell division</keyword>